<proteinExistence type="predicted"/>
<name>E0N6D5_NEIM3</name>
<dbReference type="HOGENOM" id="CLU_3236501_0_0_4"/>
<dbReference type="EMBL" id="AEEF01000001">
    <property type="protein sequence ID" value="EFM05443.1"/>
    <property type="molecule type" value="Genomic_DNA"/>
</dbReference>
<sequence length="43" mass="5084">MVDAPVCRRLSFSDFCLAMPSEPFRRHFCSCPVRGFFVEFCYE</sequence>
<organism evidence="1 2">
    <name type="scientific">Neisseria meningitidis serogroup B (strain ATCC 13091 / M2091)</name>
    <dbReference type="NCBI Taxonomy" id="862513"/>
    <lineage>
        <taxon>Bacteria</taxon>
        <taxon>Pseudomonadati</taxon>
        <taxon>Pseudomonadota</taxon>
        <taxon>Betaproteobacteria</taxon>
        <taxon>Neisseriales</taxon>
        <taxon>Neisseriaceae</taxon>
        <taxon>Neisseria</taxon>
    </lineage>
</organism>
<reference evidence="1 2" key="1">
    <citation type="submission" date="2010-07" db="EMBL/GenBank/DDBJ databases">
        <authorList>
            <person name="Muzny D."/>
            <person name="Qin X."/>
            <person name="Deng J."/>
            <person name="Jiang H."/>
            <person name="Liu Y."/>
            <person name="Qu J."/>
            <person name="Song X.-Z."/>
            <person name="Zhang L."/>
            <person name="Thornton R."/>
            <person name="Coyle M."/>
            <person name="Francisco L."/>
            <person name="Jackson L."/>
            <person name="Javaid M."/>
            <person name="Korchina V."/>
            <person name="Kovar C."/>
            <person name="Mata R."/>
            <person name="Mathew T."/>
            <person name="Ngo R."/>
            <person name="Nguyen L."/>
            <person name="Nguyen N."/>
            <person name="Okwuonu G."/>
            <person name="Ongeri F."/>
            <person name="Pham C."/>
            <person name="Simmons D."/>
            <person name="Wilczek-Boney K."/>
            <person name="Hale W."/>
            <person name="Jakkamsetti A."/>
            <person name="Pham P."/>
            <person name="Ruth R."/>
            <person name="San Lucas F."/>
            <person name="Warren J."/>
            <person name="Zhang J."/>
            <person name="Zhao Z."/>
            <person name="Zhou C."/>
            <person name="Zhu D."/>
            <person name="Lee S."/>
            <person name="Bess C."/>
            <person name="Blankenburg K."/>
            <person name="Forbes L."/>
            <person name="Fu Q."/>
            <person name="Gubbala S."/>
            <person name="Hirani K."/>
            <person name="Jayaseelan J.C."/>
            <person name="Lara F."/>
            <person name="Munidasa M."/>
            <person name="Palculict T."/>
            <person name="Patil S."/>
            <person name="Pu L.-L."/>
            <person name="Saada N."/>
            <person name="Tang L."/>
            <person name="Weissenberger G."/>
            <person name="Zhu Y."/>
            <person name="Hemphill L."/>
            <person name="Shang Y."/>
            <person name="Youmans B."/>
            <person name="Ayvaz T."/>
            <person name="Ross M."/>
            <person name="Santibanez J."/>
            <person name="Aqrawi P."/>
            <person name="Gross S."/>
            <person name="Joshi V."/>
            <person name="Fowler G."/>
            <person name="Nazareth L."/>
            <person name="Reid J."/>
            <person name="Worley K."/>
            <person name="Petrosino J."/>
            <person name="Highlander S."/>
            <person name="Gibbs R."/>
        </authorList>
    </citation>
    <scope>NUCLEOTIDE SEQUENCE [LARGE SCALE GENOMIC DNA]</scope>
    <source>
        <strain evidence="2">ATCC 13091 / M2091</strain>
    </source>
</reference>
<evidence type="ECO:0000313" key="2">
    <source>
        <dbReference type="Proteomes" id="UP000005526"/>
    </source>
</evidence>
<accession>E0N6D5</accession>
<dbReference type="AlphaFoldDB" id="E0N6D5"/>
<comment type="caution">
    <text evidence="1">The sequence shown here is derived from an EMBL/GenBank/DDBJ whole genome shotgun (WGS) entry which is preliminary data.</text>
</comment>
<evidence type="ECO:0000313" key="1">
    <source>
        <dbReference type="EMBL" id="EFM05443.1"/>
    </source>
</evidence>
<dbReference type="Proteomes" id="UP000005526">
    <property type="component" value="Unassembled WGS sequence"/>
</dbReference>
<protein>
    <submittedName>
        <fullName evidence="1">Uncharacterized protein</fullName>
    </submittedName>
</protein>
<gene>
    <name evidence="1" type="ORF">HMPREF0602_0065</name>
</gene>